<evidence type="ECO:0000313" key="3">
    <source>
        <dbReference type="EMBL" id="MDN5214957.1"/>
    </source>
</evidence>
<protein>
    <submittedName>
        <fullName evidence="3">Polynucleotide kinase-phosphatase</fullName>
    </submittedName>
</protein>
<comment type="caution">
    <text evidence="3">The sequence shown here is derived from an EMBL/GenBank/DDBJ whole genome shotgun (WGS) entry which is preliminary data.</text>
</comment>
<dbReference type="Gene3D" id="3.60.21.10">
    <property type="match status" value="1"/>
</dbReference>
<dbReference type="PANTHER" id="PTHR42850:SF7">
    <property type="entry name" value="BIS(5'-NUCLEOSYL)-TETRAPHOSPHATASE PRPE [ASYMMETRICAL]"/>
    <property type="match status" value="1"/>
</dbReference>
<dbReference type="Gene3D" id="3.40.50.300">
    <property type="entry name" value="P-loop containing nucleotide triphosphate hydrolases"/>
    <property type="match status" value="1"/>
</dbReference>
<evidence type="ECO:0000259" key="1">
    <source>
        <dbReference type="Pfam" id="PF00149"/>
    </source>
</evidence>
<accession>A0ABT8LB33</accession>
<dbReference type="GO" id="GO:0016301">
    <property type="term" value="F:kinase activity"/>
    <property type="evidence" value="ECO:0007669"/>
    <property type="project" value="UniProtKB-KW"/>
</dbReference>
<dbReference type="RefSeq" id="WP_346760295.1">
    <property type="nucleotide sequence ID" value="NZ_JAUJEB010000005.1"/>
</dbReference>
<proteinExistence type="predicted"/>
<name>A0ABT8LB33_9BACT</name>
<reference evidence="3" key="1">
    <citation type="submission" date="2023-06" db="EMBL/GenBank/DDBJ databases">
        <title>Genomic of Agaribacillus aureum.</title>
        <authorList>
            <person name="Wang G."/>
        </authorList>
    </citation>
    <scope>NUCLEOTIDE SEQUENCE</scope>
    <source>
        <strain evidence="3">BMA12</strain>
    </source>
</reference>
<dbReference type="Pfam" id="PF16542">
    <property type="entry name" value="PNKP_ligase"/>
    <property type="match status" value="1"/>
</dbReference>
<dbReference type="PRINTS" id="PR00114">
    <property type="entry name" value="STPHPHTASE"/>
</dbReference>
<dbReference type="InterPro" id="IPR004843">
    <property type="entry name" value="Calcineurin-like_PHP"/>
</dbReference>
<evidence type="ECO:0000259" key="2">
    <source>
        <dbReference type="Pfam" id="PF16542"/>
    </source>
</evidence>
<feature type="domain" description="Polynucleotide kinase-phosphatase ligase" evidence="2">
    <location>
        <begin position="476"/>
        <end position="853"/>
    </location>
</feature>
<keyword evidence="3" id="KW-0418">Kinase</keyword>
<dbReference type="InterPro" id="IPR041780">
    <property type="entry name" value="MPP_PrpE-like"/>
</dbReference>
<dbReference type="InterPro" id="IPR006186">
    <property type="entry name" value="Ser/Thr-sp_prot-phosphatase"/>
</dbReference>
<dbReference type="SUPFAM" id="SSF56300">
    <property type="entry name" value="Metallo-dependent phosphatases"/>
    <property type="match status" value="1"/>
</dbReference>
<organism evidence="3 4">
    <name type="scientific">Agaribacillus aureus</name>
    <dbReference type="NCBI Taxonomy" id="3051825"/>
    <lineage>
        <taxon>Bacteria</taxon>
        <taxon>Pseudomonadati</taxon>
        <taxon>Bacteroidota</taxon>
        <taxon>Cytophagia</taxon>
        <taxon>Cytophagales</taxon>
        <taxon>Splendidivirgaceae</taxon>
        <taxon>Agaribacillus</taxon>
    </lineage>
</organism>
<dbReference type="InterPro" id="IPR032380">
    <property type="entry name" value="PNKP_ligase_dom"/>
</dbReference>
<keyword evidence="4" id="KW-1185">Reference proteome</keyword>
<feature type="domain" description="Calcineurin-like phosphoesterase" evidence="1">
    <location>
        <begin position="184"/>
        <end position="383"/>
    </location>
</feature>
<evidence type="ECO:0000313" key="4">
    <source>
        <dbReference type="Proteomes" id="UP001172083"/>
    </source>
</evidence>
<dbReference type="Gene3D" id="3.30.470.30">
    <property type="entry name" value="DNA ligase/mRNA capping enzyme"/>
    <property type="match status" value="1"/>
</dbReference>
<dbReference type="NCBIfam" id="TIGR04075">
    <property type="entry name" value="bacter_Pnkp"/>
    <property type="match status" value="1"/>
</dbReference>
<dbReference type="EMBL" id="JAUJEB010000005">
    <property type="protein sequence ID" value="MDN5214957.1"/>
    <property type="molecule type" value="Genomic_DNA"/>
</dbReference>
<dbReference type="Pfam" id="PF00149">
    <property type="entry name" value="Metallophos"/>
    <property type="match status" value="1"/>
</dbReference>
<dbReference type="InterPro" id="IPR029052">
    <property type="entry name" value="Metallo-depent_PP-like"/>
</dbReference>
<dbReference type="SUPFAM" id="SSF52540">
    <property type="entry name" value="P-loop containing nucleoside triphosphate hydrolases"/>
    <property type="match status" value="1"/>
</dbReference>
<dbReference type="SUPFAM" id="SSF56091">
    <property type="entry name" value="DNA ligase/mRNA capping enzyme, catalytic domain"/>
    <property type="match status" value="1"/>
</dbReference>
<keyword evidence="3" id="KW-0808">Transferase</keyword>
<dbReference type="Proteomes" id="UP001172083">
    <property type="component" value="Unassembled WGS sequence"/>
</dbReference>
<gene>
    <name evidence="3" type="ORF">QQ020_22950</name>
</gene>
<dbReference type="InterPro" id="IPR050126">
    <property type="entry name" value="Ap4A_hydrolase"/>
</dbReference>
<dbReference type="PANTHER" id="PTHR42850">
    <property type="entry name" value="METALLOPHOSPHOESTERASE"/>
    <property type="match status" value="1"/>
</dbReference>
<dbReference type="InterPro" id="IPR024028">
    <property type="entry name" value="PNKP_bac"/>
</dbReference>
<dbReference type="CDD" id="cd07423">
    <property type="entry name" value="MPP_Prp_like"/>
    <property type="match status" value="1"/>
</dbReference>
<dbReference type="Pfam" id="PF13671">
    <property type="entry name" value="AAA_33"/>
    <property type="match status" value="1"/>
</dbReference>
<dbReference type="InterPro" id="IPR027417">
    <property type="entry name" value="P-loop_NTPase"/>
</dbReference>
<sequence length="859" mass="97544">MNKEIKIPELSLVVLVGISGSGKSTFAKRLFKETEVLSSDRCRAIVSDDENNQAASNDAFELLHYIASKRLKNGLVTVIDATNVQTEARKPLIQLARDHHCLPVAIVLDVPEKICQSRNDQRPDRDFGKHVIRQQRSQLKRTIRNLKREGFRHIYILNSPEEIDAIQVIKRDKLYNNKKEISGPFDIIGDVHGCFDELGELLVNLGYEIEQCKYDHKGFGYQVTNKNDRKAVFLGDLVDRGPNSPEVLKLVMSMVNSGVAYCVPGNHDMKLQKYLNGKNVQIKHGLEKTIEQLQGESDEFLNLAKEFLYKLVSHYVFDNGKLVVAHAGLKEEMQGRGSGAVRSFCMYGETTGEIDEFGLPVRYNWASEYRGRAMVVYGHTPVPEAQWLNRTIDIDTGCVFGGKLTALRYPEEELVEVKAKKIYTEPVKPLDSENDSLLSHQQELDDLLDIDDVVGKRIISTKLRNNITLREENSIAALEVMSRFAMNPKWLIYLPPTMSPSETSDLSEYLEHPNEALKYFKSQGIDKVVCEEKHMGSRAIIVVCKDENTVIERFGIENEGIGACYTRTGRNFFNNAALEKEFLDRVQLALKKSGFWEKFNTSWVCLDTELMPWSAKAQTLLKDQYASVGASAAVALKDAITQLAKTHNRQIEGVDELIESYQAKNDMIAGYSTAYRNYCWPVEKVDDFKLAPFHVLATEGEVHTDKHHEWHMKTIKSVCKSDSQLMMETPYRLVDLNDESQINGVIDWWTELTQKGGEGMVVKPFDYISYGKKGLIQPAIKCRGKEYLRIIYGPEYSSSENMKVLKNRSLGRKRSLALREFALGVESLERFVNQEPLRKVHECVFGVLALESEAVDPRL</sequence>